<feature type="signal peptide" evidence="1">
    <location>
        <begin position="1"/>
        <end position="18"/>
    </location>
</feature>
<dbReference type="PANTHER" id="PTHR12277">
    <property type="entry name" value="ALPHA/BETA HYDROLASE DOMAIN-CONTAINING PROTEIN"/>
    <property type="match status" value="1"/>
</dbReference>
<gene>
    <name evidence="2" type="ORF">TrRE_jg3396</name>
</gene>
<evidence type="ECO:0000256" key="1">
    <source>
        <dbReference type="SAM" id="SignalP"/>
    </source>
</evidence>
<comment type="caution">
    <text evidence="2">The sequence shown here is derived from an EMBL/GenBank/DDBJ whole genome shotgun (WGS) entry which is preliminary data.</text>
</comment>
<dbReference type="Proteomes" id="UP001165082">
    <property type="component" value="Unassembled WGS sequence"/>
</dbReference>
<name>A0A9W6ZXA3_9STRA</name>
<proteinExistence type="predicted"/>
<dbReference type="PANTHER" id="PTHR12277:SF81">
    <property type="entry name" value="PROTEIN ABHD13"/>
    <property type="match status" value="1"/>
</dbReference>
<dbReference type="AlphaFoldDB" id="A0A9W6ZXA3"/>
<organism evidence="2 3">
    <name type="scientific">Triparma retinervis</name>
    <dbReference type="NCBI Taxonomy" id="2557542"/>
    <lineage>
        <taxon>Eukaryota</taxon>
        <taxon>Sar</taxon>
        <taxon>Stramenopiles</taxon>
        <taxon>Ochrophyta</taxon>
        <taxon>Bolidophyceae</taxon>
        <taxon>Parmales</taxon>
        <taxon>Triparmaceae</taxon>
        <taxon>Triparma</taxon>
    </lineage>
</organism>
<keyword evidence="3" id="KW-1185">Reference proteome</keyword>
<evidence type="ECO:0008006" key="4">
    <source>
        <dbReference type="Google" id="ProtNLM"/>
    </source>
</evidence>
<evidence type="ECO:0000313" key="2">
    <source>
        <dbReference type="EMBL" id="GMH57580.1"/>
    </source>
</evidence>
<dbReference type="EMBL" id="BRXZ01003576">
    <property type="protein sequence ID" value="GMH57580.1"/>
    <property type="molecule type" value="Genomic_DNA"/>
</dbReference>
<keyword evidence="1" id="KW-0732">Signal</keyword>
<reference evidence="2" key="1">
    <citation type="submission" date="2022-07" db="EMBL/GenBank/DDBJ databases">
        <title>Genome analysis of Parmales, a sister group of diatoms, reveals the evolutionary specialization of diatoms from phago-mixotrophs to photoautotrophs.</title>
        <authorList>
            <person name="Ban H."/>
            <person name="Sato S."/>
            <person name="Yoshikawa S."/>
            <person name="Kazumasa Y."/>
            <person name="Nakamura Y."/>
            <person name="Ichinomiya M."/>
            <person name="Saitoh K."/>
            <person name="Sato N."/>
            <person name="Blanc-Mathieu R."/>
            <person name="Endo H."/>
            <person name="Kuwata A."/>
            <person name="Ogata H."/>
        </authorList>
    </citation>
    <scope>NUCLEOTIDE SEQUENCE</scope>
</reference>
<evidence type="ECO:0000313" key="3">
    <source>
        <dbReference type="Proteomes" id="UP001165082"/>
    </source>
</evidence>
<sequence>MGVFFLVYALTLPVAYWSANISLYHDGEEVADGVGTEFTFTASSGTTLKAYRKTYLSASAESSDDDSIVHYPVVYLGGTGVNMYGNIHRVKNFLYPTLTSIDAPIAFDVFTFSYRGFLPNDSFVPNERNIIDDSEALWNYAKSLYPEIVRPLLFAHSLGTGPASALLEKLGGSDEGPACTGLAMPYSSMAQCISELGYYTPMVFLYLIDSWRSTSRVKNMHPDVPLAILSAAHDELIAPHHQTTIFENANAKYKKLLYSPVADHNDLYTPIYRNLDTYLEFMDSCIARAEVS</sequence>
<dbReference type="InterPro" id="IPR029058">
    <property type="entry name" value="AB_hydrolase_fold"/>
</dbReference>
<dbReference type="SUPFAM" id="SSF53474">
    <property type="entry name" value="alpha/beta-Hydrolases"/>
    <property type="match status" value="1"/>
</dbReference>
<dbReference type="Gene3D" id="3.40.50.1820">
    <property type="entry name" value="alpha/beta hydrolase"/>
    <property type="match status" value="1"/>
</dbReference>
<accession>A0A9W6ZXA3</accession>
<dbReference type="OrthoDB" id="10249433at2759"/>
<feature type="chain" id="PRO_5040977192" description="Serine aminopeptidase S33 domain-containing protein" evidence="1">
    <location>
        <begin position="19"/>
        <end position="292"/>
    </location>
</feature>
<protein>
    <recommendedName>
        <fullName evidence="4">Serine aminopeptidase S33 domain-containing protein</fullName>
    </recommendedName>
</protein>